<evidence type="ECO:0000259" key="10">
    <source>
        <dbReference type="Pfam" id="PF14416"/>
    </source>
</evidence>
<dbReference type="Pfam" id="PF14416">
    <property type="entry name" value="PMR5N"/>
    <property type="match status" value="1"/>
</dbReference>
<comment type="subcellular location">
    <subcellularLocation>
        <location evidence="1">Golgi apparatus membrane</location>
        <topology evidence="1">Single-pass type II membrane protein</topology>
    </subcellularLocation>
</comment>
<evidence type="ECO:0000256" key="3">
    <source>
        <dbReference type="ARBA" id="ARBA00022692"/>
    </source>
</evidence>
<dbReference type="InterPro" id="IPR025846">
    <property type="entry name" value="TBL_N"/>
</dbReference>
<reference evidence="11 12" key="1">
    <citation type="submission" date="2023-10" db="EMBL/GenBank/DDBJ databases">
        <title>Chromosome-scale genome assembly provides insights into flower coloration mechanisms of Canna indica.</title>
        <authorList>
            <person name="Li C."/>
        </authorList>
    </citation>
    <scope>NUCLEOTIDE SEQUENCE [LARGE SCALE GENOMIC DNA]</scope>
    <source>
        <tissue evidence="11">Flower</tissue>
    </source>
</reference>
<feature type="compositionally biased region" description="Pro residues" evidence="8">
    <location>
        <begin position="116"/>
        <end position="128"/>
    </location>
</feature>
<dbReference type="AlphaFoldDB" id="A0AAQ3LA81"/>
<evidence type="ECO:0000256" key="8">
    <source>
        <dbReference type="SAM" id="MobiDB-lite"/>
    </source>
</evidence>
<sequence>MKSHPLSSFSLRQIGHLKTFPNLLSLSAFLLSLLAIFHLSYRHVPLLLNYNCSSSSSSCPINSPPPSSPLPTTTTSSSSLPPPISSPLPTSYSSLPTPPPPPISSPLPTTSSSPPASLPLPPPPPHPPSANTTTIPAAAAADSKNSSNGNGGNDDSKPREEGQECDLLKGEWILDPYEAAPYYYTSTSCTVIQEHQNCFKHGRPDTEFLRWRWKPAGCELPRFDPARFFELVRGKSMAFVGDSIARNHMQSLICLLSKVALPEDVSITRDENKRYFYSAYNFTISIFWSPFLVKYRMADEKWAVGGLWHVSLDEADDNWAARIAAFDYLIISSGTWFTRPSIYYRNGQPIACNYCVASLNLTSLSIYNAHRAAFRSAFKALDKVPGGGFAGTTFLRTVSPSHFENGRWDEGGSCGRTRPVRAWEARFEWVEQEMYKAQAKEFERAARSRAGMKLLDATAAMLMRADGHPDVYGHPAGERVQFPHDCVHWCLPGPVDMWNELLLKMLSR</sequence>
<comment type="similarity">
    <text evidence="2">Belongs to the PC-esterase family. TBL subfamily.</text>
</comment>
<accession>A0AAQ3LA81</accession>
<dbReference type="InterPro" id="IPR029962">
    <property type="entry name" value="TBL"/>
</dbReference>
<evidence type="ECO:0000256" key="7">
    <source>
        <dbReference type="ARBA" id="ARBA00023136"/>
    </source>
</evidence>
<keyword evidence="12" id="KW-1185">Reference proteome</keyword>
<feature type="domain" description="Trichome birefringence-like N-terminal" evidence="10">
    <location>
        <begin position="163"/>
        <end position="219"/>
    </location>
</feature>
<feature type="compositionally biased region" description="Low complexity" evidence="8">
    <location>
        <begin position="70"/>
        <end position="79"/>
    </location>
</feature>
<dbReference type="PANTHER" id="PTHR32285:SF148">
    <property type="entry name" value="OS01G0653100 PROTEIN"/>
    <property type="match status" value="1"/>
</dbReference>
<keyword evidence="3" id="KW-0812">Transmembrane</keyword>
<dbReference type="Pfam" id="PF13839">
    <property type="entry name" value="PC-Esterase"/>
    <property type="match status" value="1"/>
</dbReference>
<dbReference type="GO" id="GO:1990538">
    <property type="term" value="F:xylan O-acetyltransferase activity"/>
    <property type="evidence" value="ECO:0007669"/>
    <property type="project" value="UniProtKB-ARBA"/>
</dbReference>
<keyword evidence="7" id="KW-0472">Membrane</keyword>
<organism evidence="11 12">
    <name type="scientific">Canna indica</name>
    <name type="common">Indian-shot</name>
    <dbReference type="NCBI Taxonomy" id="4628"/>
    <lineage>
        <taxon>Eukaryota</taxon>
        <taxon>Viridiplantae</taxon>
        <taxon>Streptophyta</taxon>
        <taxon>Embryophyta</taxon>
        <taxon>Tracheophyta</taxon>
        <taxon>Spermatophyta</taxon>
        <taxon>Magnoliopsida</taxon>
        <taxon>Liliopsida</taxon>
        <taxon>Zingiberales</taxon>
        <taxon>Cannaceae</taxon>
        <taxon>Canna</taxon>
    </lineage>
</organism>
<feature type="compositionally biased region" description="Low complexity" evidence="8">
    <location>
        <begin position="106"/>
        <end position="115"/>
    </location>
</feature>
<dbReference type="Proteomes" id="UP001327560">
    <property type="component" value="Chromosome 9"/>
</dbReference>
<dbReference type="InterPro" id="IPR026057">
    <property type="entry name" value="TBL_C"/>
</dbReference>
<feature type="domain" description="Trichome birefringence-like C-terminal" evidence="9">
    <location>
        <begin position="220"/>
        <end position="505"/>
    </location>
</feature>
<protein>
    <recommendedName>
        <fullName evidence="13">Trichome birefringence-like N-terminal domain-containing protein</fullName>
    </recommendedName>
</protein>
<evidence type="ECO:0000313" key="12">
    <source>
        <dbReference type="Proteomes" id="UP001327560"/>
    </source>
</evidence>
<evidence type="ECO:0000256" key="5">
    <source>
        <dbReference type="ARBA" id="ARBA00022989"/>
    </source>
</evidence>
<evidence type="ECO:0000313" key="11">
    <source>
        <dbReference type="EMBL" id="WOL19892.1"/>
    </source>
</evidence>
<dbReference type="GO" id="GO:0000139">
    <property type="term" value="C:Golgi membrane"/>
    <property type="evidence" value="ECO:0007669"/>
    <property type="project" value="UniProtKB-SubCell"/>
</dbReference>
<gene>
    <name evidence="11" type="ORF">Cni_G28694</name>
</gene>
<evidence type="ECO:0000256" key="4">
    <source>
        <dbReference type="ARBA" id="ARBA00022968"/>
    </source>
</evidence>
<dbReference type="EMBL" id="CP136898">
    <property type="protein sequence ID" value="WOL19892.1"/>
    <property type="molecule type" value="Genomic_DNA"/>
</dbReference>
<feature type="compositionally biased region" description="Low complexity" evidence="8">
    <location>
        <begin position="129"/>
        <end position="148"/>
    </location>
</feature>
<feature type="region of interest" description="Disordered" evidence="8">
    <location>
        <begin position="58"/>
        <end position="163"/>
    </location>
</feature>
<feature type="compositionally biased region" description="Basic and acidic residues" evidence="8">
    <location>
        <begin position="154"/>
        <end position="163"/>
    </location>
</feature>
<evidence type="ECO:0000256" key="2">
    <source>
        <dbReference type="ARBA" id="ARBA00007727"/>
    </source>
</evidence>
<name>A0AAQ3LA81_9LILI</name>
<keyword evidence="4" id="KW-0735">Signal-anchor</keyword>
<dbReference type="PANTHER" id="PTHR32285">
    <property type="entry name" value="PROTEIN TRICHOME BIREFRINGENCE-LIKE 9-RELATED"/>
    <property type="match status" value="1"/>
</dbReference>
<keyword evidence="6" id="KW-0333">Golgi apparatus</keyword>
<feature type="compositionally biased region" description="Pro residues" evidence="8">
    <location>
        <begin position="96"/>
        <end position="105"/>
    </location>
</feature>
<evidence type="ECO:0000256" key="6">
    <source>
        <dbReference type="ARBA" id="ARBA00023034"/>
    </source>
</evidence>
<evidence type="ECO:0000259" key="9">
    <source>
        <dbReference type="Pfam" id="PF13839"/>
    </source>
</evidence>
<evidence type="ECO:0008006" key="13">
    <source>
        <dbReference type="Google" id="ProtNLM"/>
    </source>
</evidence>
<keyword evidence="5" id="KW-1133">Transmembrane helix</keyword>
<proteinExistence type="inferred from homology"/>
<evidence type="ECO:0000256" key="1">
    <source>
        <dbReference type="ARBA" id="ARBA00004323"/>
    </source>
</evidence>